<gene>
    <name evidence="2" type="primary">AUGUSTUS-3.0.2_01047</name>
    <name evidence="2" type="ORF">TcasGA2_TC001047</name>
</gene>
<name>D6W9T5_TRICA</name>
<evidence type="ECO:0000313" key="3">
    <source>
        <dbReference type="Proteomes" id="UP000007266"/>
    </source>
</evidence>
<feature type="compositionally biased region" description="Basic and acidic residues" evidence="1">
    <location>
        <begin position="13"/>
        <end position="24"/>
    </location>
</feature>
<dbReference type="OrthoDB" id="6730012at2759"/>
<protein>
    <submittedName>
        <fullName evidence="2">Uncharacterized protein</fullName>
    </submittedName>
</protein>
<dbReference type="KEGG" id="tca:663839"/>
<evidence type="ECO:0000313" key="2">
    <source>
        <dbReference type="EMBL" id="EEZ98543.1"/>
    </source>
</evidence>
<reference evidence="2 3" key="2">
    <citation type="journal article" date="2010" name="Nucleic Acids Res.">
        <title>BeetleBase in 2010: revisions to provide comprehensive genomic information for Tribolium castaneum.</title>
        <authorList>
            <person name="Kim H.S."/>
            <person name="Murphy T."/>
            <person name="Xia J."/>
            <person name="Caragea D."/>
            <person name="Park Y."/>
            <person name="Beeman R.W."/>
            <person name="Lorenzen M.D."/>
            <person name="Butcher S."/>
            <person name="Manak J.R."/>
            <person name="Brown S.J."/>
        </authorList>
    </citation>
    <scope>GENOME REANNOTATION</scope>
    <source>
        <strain evidence="2 3">Georgia GA2</strain>
    </source>
</reference>
<proteinExistence type="predicted"/>
<dbReference type="HOGENOM" id="CLU_964204_0_0_1"/>
<dbReference type="AlphaFoldDB" id="D6W9T5"/>
<keyword evidence="3" id="KW-1185">Reference proteome</keyword>
<sequence length="289" mass="32516">MSAIDTPSYALPPEKDSGDGEINRYKSPPCASSSSQVVASEIMNDIVDNAFEVILARNFEQPPKLEKITPNVVGDIIDNILSPSSNTSASNENYRQDETALLDEEIKRIIKEMKYPPEQKSPICTQGVGDQLGDKSKVTPDKIVSEPVKRNTLERKNRLTNLVRHSKQMLAKLVTNEPESEVRMTKSEEIHEKLLKVIDLEGNDHKNFAEGCSSSTTGILRMPPESSMDMVDLEPSISRVDDDVDTETEQHGEEFRSDDKKCSNVSKKKWNFGAKIMKYLRRNKDSKKE</sequence>
<evidence type="ECO:0000256" key="1">
    <source>
        <dbReference type="SAM" id="MobiDB-lite"/>
    </source>
</evidence>
<dbReference type="Proteomes" id="UP000007266">
    <property type="component" value="Linkage group 2"/>
</dbReference>
<accession>D6W9T5</accession>
<feature type="region of interest" description="Disordered" evidence="1">
    <location>
        <begin position="239"/>
        <end position="260"/>
    </location>
</feature>
<feature type="compositionally biased region" description="Basic and acidic residues" evidence="1">
    <location>
        <begin position="248"/>
        <end position="260"/>
    </location>
</feature>
<feature type="region of interest" description="Disordered" evidence="1">
    <location>
        <begin position="118"/>
        <end position="138"/>
    </location>
</feature>
<reference evidence="2 3" key="1">
    <citation type="journal article" date="2008" name="Nature">
        <title>The genome of the model beetle and pest Tribolium castaneum.</title>
        <authorList>
            <consortium name="Tribolium Genome Sequencing Consortium"/>
            <person name="Richards S."/>
            <person name="Gibbs R.A."/>
            <person name="Weinstock G.M."/>
            <person name="Brown S.J."/>
            <person name="Denell R."/>
            <person name="Beeman R.W."/>
            <person name="Gibbs R."/>
            <person name="Beeman R.W."/>
            <person name="Brown S.J."/>
            <person name="Bucher G."/>
            <person name="Friedrich M."/>
            <person name="Grimmelikhuijzen C.J."/>
            <person name="Klingler M."/>
            <person name="Lorenzen M."/>
            <person name="Richards S."/>
            <person name="Roth S."/>
            <person name="Schroder R."/>
            <person name="Tautz D."/>
            <person name="Zdobnov E.M."/>
            <person name="Muzny D."/>
            <person name="Gibbs R.A."/>
            <person name="Weinstock G.M."/>
            <person name="Attaway T."/>
            <person name="Bell S."/>
            <person name="Buhay C.J."/>
            <person name="Chandrabose M.N."/>
            <person name="Chavez D."/>
            <person name="Clerk-Blankenburg K.P."/>
            <person name="Cree A."/>
            <person name="Dao M."/>
            <person name="Davis C."/>
            <person name="Chacko J."/>
            <person name="Dinh H."/>
            <person name="Dugan-Rocha S."/>
            <person name="Fowler G."/>
            <person name="Garner T.T."/>
            <person name="Garnes J."/>
            <person name="Gnirke A."/>
            <person name="Hawes A."/>
            <person name="Hernandez J."/>
            <person name="Hines S."/>
            <person name="Holder M."/>
            <person name="Hume J."/>
            <person name="Jhangiani S.N."/>
            <person name="Joshi V."/>
            <person name="Khan Z.M."/>
            <person name="Jackson L."/>
            <person name="Kovar C."/>
            <person name="Kowis A."/>
            <person name="Lee S."/>
            <person name="Lewis L.R."/>
            <person name="Margolis J."/>
            <person name="Morgan M."/>
            <person name="Nazareth L.V."/>
            <person name="Nguyen N."/>
            <person name="Okwuonu G."/>
            <person name="Parker D."/>
            <person name="Richards S."/>
            <person name="Ruiz S.J."/>
            <person name="Santibanez J."/>
            <person name="Savard J."/>
            <person name="Scherer S.E."/>
            <person name="Schneider B."/>
            <person name="Sodergren E."/>
            <person name="Tautz D."/>
            <person name="Vattahil S."/>
            <person name="Villasana D."/>
            <person name="White C.S."/>
            <person name="Wright R."/>
            <person name="Park Y."/>
            <person name="Beeman R.W."/>
            <person name="Lord J."/>
            <person name="Oppert B."/>
            <person name="Lorenzen M."/>
            <person name="Brown S."/>
            <person name="Wang L."/>
            <person name="Savard J."/>
            <person name="Tautz D."/>
            <person name="Richards S."/>
            <person name="Weinstock G."/>
            <person name="Gibbs R.A."/>
            <person name="Liu Y."/>
            <person name="Worley K."/>
            <person name="Weinstock G."/>
            <person name="Elsik C.G."/>
            <person name="Reese J.T."/>
            <person name="Elhaik E."/>
            <person name="Landan G."/>
            <person name="Graur D."/>
            <person name="Arensburger P."/>
            <person name="Atkinson P."/>
            <person name="Beeman R.W."/>
            <person name="Beidler J."/>
            <person name="Brown S.J."/>
            <person name="Demuth J.P."/>
            <person name="Drury D.W."/>
            <person name="Du Y.Z."/>
            <person name="Fujiwara H."/>
            <person name="Lorenzen M."/>
            <person name="Maselli V."/>
            <person name="Osanai M."/>
            <person name="Park Y."/>
            <person name="Robertson H.M."/>
            <person name="Tu Z."/>
            <person name="Wang J.J."/>
            <person name="Wang S."/>
            <person name="Richards S."/>
            <person name="Song H."/>
            <person name="Zhang L."/>
            <person name="Sodergren E."/>
            <person name="Werner D."/>
            <person name="Stanke M."/>
            <person name="Morgenstern B."/>
            <person name="Solovyev V."/>
            <person name="Kosarev P."/>
            <person name="Brown G."/>
            <person name="Chen H.C."/>
            <person name="Ermolaeva O."/>
            <person name="Hlavina W."/>
            <person name="Kapustin Y."/>
            <person name="Kiryutin B."/>
            <person name="Kitts P."/>
            <person name="Maglott D."/>
            <person name="Pruitt K."/>
            <person name="Sapojnikov V."/>
            <person name="Souvorov A."/>
            <person name="Mackey A.J."/>
            <person name="Waterhouse R.M."/>
            <person name="Wyder S."/>
            <person name="Zdobnov E.M."/>
            <person name="Zdobnov E.M."/>
            <person name="Wyder S."/>
            <person name="Kriventseva E.V."/>
            <person name="Kadowaki T."/>
            <person name="Bork P."/>
            <person name="Aranda M."/>
            <person name="Bao R."/>
            <person name="Beermann A."/>
            <person name="Berns N."/>
            <person name="Bolognesi R."/>
            <person name="Bonneton F."/>
            <person name="Bopp D."/>
            <person name="Brown S.J."/>
            <person name="Bucher G."/>
            <person name="Butts T."/>
            <person name="Chaumot A."/>
            <person name="Denell R.E."/>
            <person name="Ferrier D.E."/>
            <person name="Friedrich M."/>
            <person name="Gordon C.M."/>
            <person name="Jindra M."/>
            <person name="Klingler M."/>
            <person name="Lan Q."/>
            <person name="Lattorff H.M."/>
            <person name="Laudet V."/>
            <person name="von Levetsow C."/>
            <person name="Liu Z."/>
            <person name="Lutz R."/>
            <person name="Lynch J.A."/>
            <person name="da Fonseca R.N."/>
            <person name="Posnien N."/>
            <person name="Reuter R."/>
            <person name="Roth S."/>
            <person name="Savard J."/>
            <person name="Schinko J.B."/>
            <person name="Schmitt C."/>
            <person name="Schoppmeier M."/>
            <person name="Schroder R."/>
            <person name="Shippy T.D."/>
            <person name="Simonnet F."/>
            <person name="Marques-Souza H."/>
            <person name="Tautz D."/>
            <person name="Tomoyasu Y."/>
            <person name="Trauner J."/>
            <person name="Van der Zee M."/>
            <person name="Vervoort M."/>
            <person name="Wittkopp N."/>
            <person name="Wimmer E.A."/>
            <person name="Yang X."/>
            <person name="Jones A.K."/>
            <person name="Sattelle D.B."/>
            <person name="Ebert P.R."/>
            <person name="Nelson D."/>
            <person name="Scott J.G."/>
            <person name="Beeman R.W."/>
            <person name="Muthukrishnan S."/>
            <person name="Kramer K.J."/>
            <person name="Arakane Y."/>
            <person name="Beeman R.W."/>
            <person name="Zhu Q."/>
            <person name="Hogenkamp D."/>
            <person name="Dixit R."/>
            <person name="Oppert B."/>
            <person name="Jiang H."/>
            <person name="Zou Z."/>
            <person name="Marshall J."/>
            <person name="Elpidina E."/>
            <person name="Vinokurov K."/>
            <person name="Oppert C."/>
            <person name="Zou Z."/>
            <person name="Evans J."/>
            <person name="Lu Z."/>
            <person name="Zhao P."/>
            <person name="Sumathipala N."/>
            <person name="Altincicek B."/>
            <person name="Vilcinskas A."/>
            <person name="Williams M."/>
            <person name="Hultmark D."/>
            <person name="Hetru C."/>
            <person name="Jiang H."/>
            <person name="Grimmelikhuijzen C.J."/>
            <person name="Hauser F."/>
            <person name="Cazzamali G."/>
            <person name="Williamson M."/>
            <person name="Park Y."/>
            <person name="Li B."/>
            <person name="Tanaka Y."/>
            <person name="Predel R."/>
            <person name="Neupert S."/>
            <person name="Schachtner J."/>
            <person name="Verleyen P."/>
            <person name="Raible F."/>
            <person name="Bork P."/>
            <person name="Friedrich M."/>
            <person name="Walden K.K."/>
            <person name="Robertson H.M."/>
            <person name="Angeli S."/>
            <person name="Foret S."/>
            <person name="Bucher G."/>
            <person name="Schuetz S."/>
            <person name="Maleszka R."/>
            <person name="Wimmer E.A."/>
            <person name="Beeman R.W."/>
            <person name="Lorenzen M."/>
            <person name="Tomoyasu Y."/>
            <person name="Miller S.C."/>
            <person name="Grossmann D."/>
            <person name="Bucher G."/>
        </authorList>
    </citation>
    <scope>NUCLEOTIDE SEQUENCE [LARGE SCALE GENOMIC DNA]</scope>
    <source>
        <strain evidence="2 3">Georgia GA2</strain>
    </source>
</reference>
<feature type="region of interest" description="Disordered" evidence="1">
    <location>
        <begin position="1"/>
        <end position="32"/>
    </location>
</feature>
<dbReference type="EMBL" id="KQ971312">
    <property type="protein sequence ID" value="EEZ98543.1"/>
    <property type="molecule type" value="Genomic_DNA"/>
</dbReference>
<organism evidence="2 3">
    <name type="scientific">Tribolium castaneum</name>
    <name type="common">Red flour beetle</name>
    <dbReference type="NCBI Taxonomy" id="7070"/>
    <lineage>
        <taxon>Eukaryota</taxon>
        <taxon>Metazoa</taxon>
        <taxon>Ecdysozoa</taxon>
        <taxon>Arthropoda</taxon>
        <taxon>Hexapoda</taxon>
        <taxon>Insecta</taxon>
        <taxon>Pterygota</taxon>
        <taxon>Neoptera</taxon>
        <taxon>Endopterygota</taxon>
        <taxon>Coleoptera</taxon>
        <taxon>Polyphaga</taxon>
        <taxon>Cucujiformia</taxon>
        <taxon>Tenebrionidae</taxon>
        <taxon>Tenebrionidae incertae sedis</taxon>
        <taxon>Tribolium</taxon>
    </lineage>
</organism>